<dbReference type="Proteomes" id="UP001152747">
    <property type="component" value="Unassembled WGS sequence"/>
</dbReference>
<dbReference type="EMBL" id="CANHGI010000001">
    <property type="protein sequence ID" value="CAI5440463.1"/>
    <property type="molecule type" value="Genomic_DNA"/>
</dbReference>
<dbReference type="AlphaFoldDB" id="A0A9P1I905"/>
<comment type="caution">
    <text evidence="3">The sequence shown here is derived from an EMBL/GenBank/DDBJ whole genome shotgun (WGS) entry which is preliminary data.</text>
</comment>
<proteinExistence type="predicted"/>
<feature type="region of interest" description="Disordered" evidence="1">
    <location>
        <begin position="28"/>
        <end position="60"/>
    </location>
</feature>
<feature type="chain" id="PRO_5040345331" evidence="2">
    <location>
        <begin position="19"/>
        <end position="99"/>
    </location>
</feature>
<evidence type="ECO:0000256" key="1">
    <source>
        <dbReference type="SAM" id="MobiDB-lite"/>
    </source>
</evidence>
<gene>
    <name evidence="3" type="ORF">CAMP_LOCUS3100</name>
</gene>
<feature type="signal peptide" evidence="2">
    <location>
        <begin position="1"/>
        <end position="18"/>
    </location>
</feature>
<sequence length="99" mass="10530">MLRNLLIFSIFLVVLVFSTEIDLENQKNQDSKLEELGSGPEEGQAEVEEGVTGNQEENPESSLDLLIRAKRYYGCGCCGCGVTAVAVTGVYGCGCGCCG</sequence>
<name>A0A9P1I905_9PELO</name>
<keyword evidence="4" id="KW-1185">Reference proteome</keyword>
<evidence type="ECO:0000313" key="3">
    <source>
        <dbReference type="EMBL" id="CAI5440463.1"/>
    </source>
</evidence>
<evidence type="ECO:0000313" key="4">
    <source>
        <dbReference type="Proteomes" id="UP001152747"/>
    </source>
</evidence>
<keyword evidence="2" id="KW-0732">Signal</keyword>
<organism evidence="3 4">
    <name type="scientific">Caenorhabditis angaria</name>
    <dbReference type="NCBI Taxonomy" id="860376"/>
    <lineage>
        <taxon>Eukaryota</taxon>
        <taxon>Metazoa</taxon>
        <taxon>Ecdysozoa</taxon>
        <taxon>Nematoda</taxon>
        <taxon>Chromadorea</taxon>
        <taxon>Rhabditida</taxon>
        <taxon>Rhabditina</taxon>
        <taxon>Rhabditomorpha</taxon>
        <taxon>Rhabditoidea</taxon>
        <taxon>Rhabditidae</taxon>
        <taxon>Peloderinae</taxon>
        <taxon>Caenorhabditis</taxon>
    </lineage>
</organism>
<accession>A0A9P1I905</accession>
<reference evidence="3" key="1">
    <citation type="submission" date="2022-11" db="EMBL/GenBank/DDBJ databases">
        <authorList>
            <person name="Kikuchi T."/>
        </authorList>
    </citation>
    <scope>NUCLEOTIDE SEQUENCE</scope>
    <source>
        <strain evidence="3">PS1010</strain>
    </source>
</reference>
<protein>
    <submittedName>
        <fullName evidence="3">Uncharacterized protein</fullName>
    </submittedName>
</protein>
<evidence type="ECO:0000256" key="2">
    <source>
        <dbReference type="SAM" id="SignalP"/>
    </source>
</evidence>